<proteinExistence type="predicted"/>
<comment type="caution">
    <text evidence="1">The sequence shown here is derived from an EMBL/GenBank/DDBJ whole genome shotgun (WGS) entry which is preliminary data.</text>
</comment>
<reference evidence="1 2" key="1">
    <citation type="submission" date="2018-07" db="EMBL/GenBank/DDBJ databases">
        <title>Genome analysis of Larkinella rosea.</title>
        <authorList>
            <person name="Zhou Z."/>
            <person name="Wang G."/>
        </authorList>
    </citation>
    <scope>NUCLEOTIDE SEQUENCE [LARGE SCALE GENOMIC DNA]</scope>
    <source>
        <strain evidence="2">zzj9</strain>
    </source>
</reference>
<dbReference type="Pfam" id="PF13711">
    <property type="entry name" value="DUF4160"/>
    <property type="match status" value="1"/>
</dbReference>
<dbReference type="InterPro" id="IPR025427">
    <property type="entry name" value="DUF4160"/>
</dbReference>
<dbReference type="EMBL" id="QOWE01000011">
    <property type="protein sequence ID" value="RCR68778.1"/>
    <property type="molecule type" value="Genomic_DNA"/>
</dbReference>
<sequence>MPKLAIYKTLVFFLYAYDLSERMHVHVSNTKSRKGKSAKIWLDTLEVFEQGSLTSKEINTEVKLLEKYGPQIAKRITEFATEGKINVLHLS</sequence>
<keyword evidence="2" id="KW-1185">Reference proteome</keyword>
<dbReference type="OrthoDB" id="961928at2"/>
<accession>A0A368JM87</accession>
<evidence type="ECO:0000313" key="1">
    <source>
        <dbReference type="EMBL" id="RCR68778.1"/>
    </source>
</evidence>
<dbReference type="Proteomes" id="UP000253383">
    <property type="component" value="Unassembled WGS sequence"/>
</dbReference>
<organism evidence="1 2">
    <name type="scientific">Larkinella punicea</name>
    <dbReference type="NCBI Taxonomy" id="2315727"/>
    <lineage>
        <taxon>Bacteria</taxon>
        <taxon>Pseudomonadati</taxon>
        <taxon>Bacteroidota</taxon>
        <taxon>Cytophagia</taxon>
        <taxon>Cytophagales</taxon>
        <taxon>Spirosomataceae</taxon>
        <taxon>Larkinella</taxon>
    </lineage>
</organism>
<dbReference type="AlphaFoldDB" id="A0A368JM87"/>
<name>A0A368JM87_9BACT</name>
<protein>
    <submittedName>
        <fullName evidence="1">DUF4160 domain-containing protein</fullName>
    </submittedName>
</protein>
<evidence type="ECO:0000313" key="2">
    <source>
        <dbReference type="Proteomes" id="UP000253383"/>
    </source>
</evidence>
<dbReference type="RefSeq" id="WP_114406828.1">
    <property type="nucleotide sequence ID" value="NZ_QOWE01000011.1"/>
</dbReference>
<gene>
    <name evidence="1" type="ORF">DUE52_14955</name>
</gene>